<dbReference type="EMBL" id="JAMKPW020000033">
    <property type="protein sequence ID" value="KAK8201914.1"/>
    <property type="molecule type" value="Genomic_DNA"/>
</dbReference>
<evidence type="ECO:0000313" key="1">
    <source>
        <dbReference type="EMBL" id="KAK8201914.1"/>
    </source>
</evidence>
<sequence>MGKRKRKSQNNGAAAPAQQSHHTGPSFHARRPISYGDIDEAPASPPKRRQISYASSDLEDEKPDNESSNTKTTIHSTKDKPQQQPQLDVDYGQRGAFPGLDNSNEPFYGPANDGLDYLRMVR</sequence>
<protein>
    <submittedName>
        <fullName evidence="1">Uncharacterized protein</fullName>
    </submittedName>
</protein>
<name>A0ACC3S7Y1_9PEZI</name>
<reference evidence="1" key="1">
    <citation type="submission" date="2024-02" db="EMBL/GenBank/DDBJ databases">
        <title>Metagenome Assembled Genome of Zalaria obscura JY119.</title>
        <authorList>
            <person name="Vighnesh L."/>
            <person name="Jagadeeshwari U."/>
            <person name="Venkata Ramana C."/>
            <person name="Sasikala C."/>
        </authorList>
    </citation>
    <scope>NUCLEOTIDE SEQUENCE</scope>
    <source>
        <strain evidence="1">JY119</strain>
    </source>
</reference>
<proteinExistence type="predicted"/>
<dbReference type="Proteomes" id="UP001320706">
    <property type="component" value="Unassembled WGS sequence"/>
</dbReference>
<gene>
    <name evidence="1" type="ORF">M8818_005439</name>
</gene>
<organism evidence="1 2">
    <name type="scientific">Zalaria obscura</name>
    <dbReference type="NCBI Taxonomy" id="2024903"/>
    <lineage>
        <taxon>Eukaryota</taxon>
        <taxon>Fungi</taxon>
        <taxon>Dikarya</taxon>
        <taxon>Ascomycota</taxon>
        <taxon>Pezizomycotina</taxon>
        <taxon>Dothideomycetes</taxon>
        <taxon>Dothideomycetidae</taxon>
        <taxon>Dothideales</taxon>
        <taxon>Zalariaceae</taxon>
        <taxon>Zalaria</taxon>
    </lineage>
</organism>
<keyword evidence="2" id="KW-1185">Reference proteome</keyword>
<evidence type="ECO:0000313" key="2">
    <source>
        <dbReference type="Proteomes" id="UP001320706"/>
    </source>
</evidence>
<comment type="caution">
    <text evidence="1">The sequence shown here is derived from an EMBL/GenBank/DDBJ whole genome shotgun (WGS) entry which is preliminary data.</text>
</comment>
<accession>A0ACC3S7Y1</accession>